<dbReference type="AlphaFoldDB" id="G4ZPV6"/>
<dbReference type="KEGG" id="psoj:PHYSODRAFT_506016"/>
<gene>
    <name evidence="2" type="ORF">PHYSODRAFT_506016</name>
</gene>
<dbReference type="GeneID" id="20658561"/>
<proteinExistence type="predicted"/>
<name>G4ZPV6_PHYSP</name>
<dbReference type="OMA" id="THCANCE"/>
<accession>G4ZPV6</accession>
<keyword evidence="3" id="KW-1185">Reference proteome</keyword>
<organism evidence="2 3">
    <name type="scientific">Phytophthora sojae (strain P6497)</name>
    <name type="common">Soybean stem and root rot agent</name>
    <name type="synonym">Phytophthora megasperma f. sp. glycines</name>
    <dbReference type="NCBI Taxonomy" id="1094619"/>
    <lineage>
        <taxon>Eukaryota</taxon>
        <taxon>Sar</taxon>
        <taxon>Stramenopiles</taxon>
        <taxon>Oomycota</taxon>
        <taxon>Peronosporomycetes</taxon>
        <taxon>Peronosporales</taxon>
        <taxon>Peronosporaceae</taxon>
        <taxon>Phytophthora</taxon>
    </lineage>
</organism>
<reference evidence="2 3" key="1">
    <citation type="journal article" date="2006" name="Science">
        <title>Phytophthora genome sequences uncover evolutionary origins and mechanisms of pathogenesis.</title>
        <authorList>
            <person name="Tyler B.M."/>
            <person name="Tripathy S."/>
            <person name="Zhang X."/>
            <person name="Dehal P."/>
            <person name="Jiang R.H."/>
            <person name="Aerts A."/>
            <person name="Arredondo F.D."/>
            <person name="Baxter L."/>
            <person name="Bensasson D."/>
            <person name="Beynon J.L."/>
            <person name="Chapman J."/>
            <person name="Damasceno C.M."/>
            <person name="Dorrance A.E."/>
            <person name="Dou D."/>
            <person name="Dickerman A.W."/>
            <person name="Dubchak I.L."/>
            <person name="Garbelotto M."/>
            <person name="Gijzen M."/>
            <person name="Gordon S.G."/>
            <person name="Govers F."/>
            <person name="Grunwald N.J."/>
            <person name="Huang W."/>
            <person name="Ivors K.L."/>
            <person name="Jones R.W."/>
            <person name="Kamoun S."/>
            <person name="Krampis K."/>
            <person name="Lamour K.H."/>
            <person name="Lee M.K."/>
            <person name="McDonald W.H."/>
            <person name="Medina M."/>
            <person name="Meijer H.J."/>
            <person name="Nordberg E.K."/>
            <person name="Maclean D.J."/>
            <person name="Ospina-Giraldo M.D."/>
            <person name="Morris P.F."/>
            <person name="Phuntumart V."/>
            <person name="Putnam N.H."/>
            <person name="Rash S."/>
            <person name="Rose J.K."/>
            <person name="Sakihama Y."/>
            <person name="Salamov A.A."/>
            <person name="Savidor A."/>
            <person name="Scheuring C.F."/>
            <person name="Smith B.M."/>
            <person name="Sobral B.W."/>
            <person name="Terry A."/>
            <person name="Torto-Alalibo T.A."/>
            <person name="Win J."/>
            <person name="Xu Z."/>
            <person name="Zhang H."/>
            <person name="Grigoriev I.V."/>
            <person name="Rokhsar D.S."/>
            <person name="Boore J.L."/>
        </authorList>
    </citation>
    <scope>NUCLEOTIDE SEQUENCE [LARGE SCALE GENOMIC DNA]</scope>
    <source>
        <strain evidence="2 3">P6497</strain>
    </source>
</reference>
<feature type="compositionally biased region" description="Polar residues" evidence="1">
    <location>
        <begin position="1"/>
        <end position="16"/>
    </location>
</feature>
<evidence type="ECO:0000256" key="1">
    <source>
        <dbReference type="SAM" id="MobiDB-lite"/>
    </source>
</evidence>
<dbReference type="Proteomes" id="UP000002640">
    <property type="component" value="Unassembled WGS sequence"/>
</dbReference>
<dbReference type="EMBL" id="JH159155">
    <property type="protein sequence ID" value="EGZ16361.1"/>
    <property type="molecule type" value="Genomic_DNA"/>
</dbReference>
<evidence type="ECO:0000313" key="2">
    <source>
        <dbReference type="EMBL" id="EGZ16361.1"/>
    </source>
</evidence>
<protein>
    <submittedName>
        <fullName evidence="2">Uncharacterized protein</fullName>
    </submittedName>
</protein>
<dbReference type="RefSeq" id="XP_009530110.1">
    <property type="nucleotide sequence ID" value="XM_009531815.1"/>
</dbReference>
<evidence type="ECO:0000313" key="3">
    <source>
        <dbReference type="Proteomes" id="UP000002640"/>
    </source>
</evidence>
<sequence>MINQPTAAYGGNSKNTTRLEEERVEYRPTFASRVAKLIFRQRRSAGELRAKSWPGREDPVPITVPVARVTPTSAVRQPSASIAIPNSLGSSASASVPRTRSMRIPKRPRIHASSSEAEWRHRQTHCANCERLFFKSMSTLGRFCSLDCKANFEYLDLLQETMDAGLDCTSCGSFDSSLEGDDDS</sequence>
<feature type="region of interest" description="Disordered" evidence="1">
    <location>
        <begin position="1"/>
        <end position="20"/>
    </location>
</feature>
<dbReference type="InParanoid" id="G4ZPV6"/>